<comment type="caution">
    <text evidence="2">The sequence shown here is derived from an EMBL/GenBank/DDBJ whole genome shotgun (WGS) entry which is preliminary data.</text>
</comment>
<evidence type="ECO:0000313" key="2">
    <source>
        <dbReference type="EMBL" id="OAQ61346.1"/>
    </source>
</evidence>
<gene>
    <name evidence="2" type="ORF">VFPBJ_11472</name>
</gene>
<feature type="region of interest" description="Disordered" evidence="1">
    <location>
        <begin position="136"/>
        <end position="170"/>
    </location>
</feature>
<dbReference type="Proteomes" id="UP000078240">
    <property type="component" value="Unassembled WGS sequence"/>
</dbReference>
<feature type="compositionally biased region" description="Polar residues" evidence="1">
    <location>
        <begin position="147"/>
        <end position="158"/>
    </location>
</feature>
<protein>
    <submittedName>
        <fullName evidence="2">Uncharacterized protein</fullName>
    </submittedName>
</protein>
<proteinExistence type="predicted"/>
<dbReference type="AlphaFoldDB" id="A0A179F7F2"/>
<reference evidence="2 3" key="1">
    <citation type="submission" date="2016-01" db="EMBL/GenBank/DDBJ databases">
        <title>Biosynthesis of antibiotic leucinostatins and their inhibition on Phytophthora in bio-control Purpureocillium lilacinum.</title>
        <authorList>
            <person name="Wang G."/>
            <person name="Liu Z."/>
            <person name="Lin R."/>
            <person name="Li E."/>
            <person name="Mao Z."/>
            <person name="Ling J."/>
            <person name="Yin W."/>
            <person name="Xie B."/>
        </authorList>
    </citation>
    <scope>NUCLEOTIDE SEQUENCE [LARGE SCALE GENOMIC DNA]</scope>
    <source>
        <strain evidence="2">PLBJ-1</strain>
    </source>
</reference>
<sequence length="170" mass="18583">MWPMQARCRTFQRPYRHQPRPPLLSQWMSPLLAVPPVRSGLHGSCQPAPFRANDSRLATIHVAPAPSLLHTGQSPAATLMPPEYWDVAATSMVAPRQLSRTRGFGSAETPVHSGLGESHLAWRWVIEEGMTILLRGTNGDHTKVPESRTSTGSNTVASSARPHCFSSATQ</sequence>
<evidence type="ECO:0000256" key="1">
    <source>
        <dbReference type="SAM" id="MobiDB-lite"/>
    </source>
</evidence>
<accession>A0A179F7F2</accession>
<organism evidence="2 3">
    <name type="scientific">Purpureocillium lilacinum</name>
    <name type="common">Paecilomyces lilacinus</name>
    <dbReference type="NCBI Taxonomy" id="33203"/>
    <lineage>
        <taxon>Eukaryota</taxon>
        <taxon>Fungi</taxon>
        <taxon>Dikarya</taxon>
        <taxon>Ascomycota</taxon>
        <taxon>Pezizomycotina</taxon>
        <taxon>Sordariomycetes</taxon>
        <taxon>Hypocreomycetidae</taxon>
        <taxon>Hypocreales</taxon>
        <taxon>Ophiocordycipitaceae</taxon>
        <taxon>Purpureocillium</taxon>
    </lineage>
</organism>
<dbReference type="EMBL" id="LSBH01000026">
    <property type="protein sequence ID" value="OAQ61346.1"/>
    <property type="molecule type" value="Genomic_DNA"/>
</dbReference>
<name>A0A179F7F2_PURLI</name>
<evidence type="ECO:0000313" key="3">
    <source>
        <dbReference type="Proteomes" id="UP000078240"/>
    </source>
</evidence>